<comment type="subcellular location">
    <subcellularLocation>
        <location evidence="1 18">Cytoplasm</location>
    </subcellularLocation>
</comment>
<keyword evidence="9 18" id="KW-0460">Magnesium</keyword>
<feature type="domain" description="Mannose-1-phosphate guanyltransferase C-terminal" evidence="20">
    <location>
        <begin position="269"/>
        <end position="331"/>
    </location>
</feature>
<feature type="binding site" evidence="18">
    <location>
        <position position="225"/>
    </location>
    <ligand>
        <name>UDP-N-acetyl-alpha-D-glucosamine</name>
        <dbReference type="ChEBI" id="CHEBI:57705"/>
    </ligand>
</feature>
<evidence type="ECO:0000256" key="18">
    <source>
        <dbReference type="HAMAP-Rule" id="MF_01631"/>
    </source>
</evidence>
<keyword evidence="5 18" id="KW-0808">Transferase</keyword>
<feature type="region of interest" description="N-acetyltransferase" evidence="18">
    <location>
        <begin position="249"/>
        <end position="454"/>
    </location>
</feature>
<dbReference type="GO" id="GO:0003977">
    <property type="term" value="F:UDP-N-acetylglucosamine diphosphorylase activity"/>
    <property type="evidence" value="ECO:0007669"/>
    <property type="project" value="UniProtKB-UniRule"/>
</dbReference>
<dbReference type="CDD" id="cd02540">
    <property type="entry name" value="GT2_GlmU_N_bac"/>
    <property type="match status" value="1"/>
</dbReference>
<dbReference type="InterPro" id="IPR005882">
    <property type="entry name" value="Bifunctional_GlmU"/>
</dbReference>
<feature type="binding site" evidence="18">
    <location>
        <position position="167"/>
    </location>
    <ligand>
        <name>UDP-N-acetyl-alpha-D-glucosamine</name>
        <dbReference type="ChEBI" id="CHEBI:57705"/>
    </ligand>
</feature>
<evidence type="ECO:0000313" key="22">
    <source>
        <dbReference type="Proteomes" id="UP000190896"/>
    </source>
</evidence>
<dbReference type="InterPro" id="IPR038009">
    <property type="entry name" value="GlmU_C_LbH"/>
</dbReference>
<feature type="binding site" evidence="18">
    <location>
        <begin position="384"/>
        <end position="385"/>
    </location>
    <ligand>
        <name>acetyl-CoA</name>
        <dbReference type="ChEBI" id="CHEBI:57288"/>
    </ligand>
</feature>
<dbReference type="EC" id="2.7.7.23" evidence="18"/>
<evidence type="ECO:0000256" key="12">
    <source>
        <dbReference type="ARBA" id="ARBA00023268"/>
    </source>
</evidence>
<dbReference type="GO" id="GO:0006048">
    <property type="term" value="P:UDP-N-acetylglucosamine biosynthetic process"/>
    <property type="evidence" value="ECO:0007669"/>
    <property type="project" value="UniProtKB-UniPathway"/>
</dbReference>
<feature type="binding site" evidence="18">
    <location>
        <position position="22"/>
    </location>
    <ligand>
        <name>UDP-N-acetyl-alpha-D-glucosamine</name>
        <dbReference type="ChEBI" id="CHEBI:57705"/>
    </ligand>
</feature>
<evidence type="ECO:0000256" key="16">
    <source>
        <dbReference type="ARBA" id="ARBA00048493"/>
    </source>
</evidence>
<dbReference type="NCBIfam" id="TIGR01173">
    <property type="entry name" value="glmU"/>
    <property type="match status" value="1"/>
</dbReference>
<comment type="similarity">
    <text evidence="2 18">In the C-terminal section; belongs to the transferase hexapeptide repeat family.</text>
</comment>
<dbReference type="GO" id="GO:0009245">
    <property type="term" value="P:lipid A biosynthetic process"/>
    <property type="evidence" value="ECO:0007669"/>
    <property type="project" value="UniProtKB-UniRule"/>
</dbReference>
<comment type="pathway">
    <text evidence="18">Bacterial outer membrane biogenesis; LPS lipid A biosynthesis.</text>
</comment>
<feature type="binding site" evidence="18">
    <location>
        <position position="137"/>
    </location>
    <ligand>
        <name>UDP-N-acetyl-alpha-D-glucosamine</name>
        <dbReference type="ChEBI" id="CHEBI:57705"/>
    </ligand>
</feature>
<feature type="binding site" evidence="18">
    <location>
        <position position="403"/>
    </location>
    <ligand>
        <name>acetyl-CoA</name>
        <dbReference type="ChEBI" id="CHEBI:57288"/>
    </ligand>
</feature>
<dbReference type="PANTHER" id="PTHR43584">
    <property type="entry name" value="NUCLEOTIDYL TRANSFERASE"/>
    <property type="match status" value="1"/>
</dbReference>
<feature type="binding site" evidence="18">
    <location>
        <position position="152"/>
    </location>
    <ligand>
        <name>UDP-N-acetyl-alpha-D-glucosamine</name>
        <dbReference type="ChEBI" id="CHEBI:57705"/>
    </ligand>
</feature>
<dbReference type="GO" id="GO:0016020">
    <property type="term" value="C:membrane"/>
    <property type="evidence" value="ECO:0007669"/>
    <property type="project" value="GOC"/>
</dbReference>
<feature type="region of interest" description="Linker" evidence="18">
    <location>
        <begin position="228"/>
        <end position="248"/>
    </location>
</feature>
<dbReference type="UniPathway" id="UPA00973"/>
<dbReference type="GO" id="GO:0000287">
    <property type="term" value="F:magnesium ion binding"/>
    <property type="evidence" value="ECO:0007669"/>
    <property type="project" value="UniProtKB-UniRule"/>
</dbReference>
<comment type="subunit">
    <text evidence="18">Homotrimer.</text>
</comment>
<feature type="binding site" evidence="18">
    <location>
        <begin position="78"/>
        <end position="79"/>
    </location>
    <ligand>
        <name>UDP-N-acetyl-alpha-D-glucosamine</name>
        <dbReference type="ChEBI" id="CHEBI:57705"/>
    </ligand>
</feature>
<comment type="caution">
    <text evidence="21">The sequence shown here is derived from an EMBL/GenBank/DDBJ whole genome shotgun (WGS) entry which is preliminary data.</text>
</comment>
<evidence type="ECO:0000256" key="6">
    <source>
        <dbReference type="ARBA" id="ARBA00022695"/>
    </source>
</evidence>
<feature type="binding site" evidence="18">
    <location>
        <position position="102"/>
    </location>
    <ligand>
        <name>Mg(2+)</name>
        <dbReference type="ChEBI" id="CHEBI:18420"/>
    </ligand>
</feature>
<evidence type="ECO:0000256" key="5">
    <source>
        <dbReference type="ARBA" id="ARBA00022679"/>
    </source>
</evidence>
<dbReference type="SUPFAM" id="SSF53448">
    <property type="entry name" value="Nucleotide-diphospho-sugar transferases"/>
    <property type="match status" value="1"/>
</dbReference>
<evidence type="ECO:0000256" key="3">
    <source>
        <dbReference type="ARBA" id="ARBA00007947"/>
    </source>
</evidence>
<feature type="domain" description="MobA-like NTP transferase" evidence="19">
    <location>
        <begin position="5"/>
        <end position="122"/>
    </location>
</feature>
<feature type="region of interest" description="Pyrophosphorylase" evidence="18">
    <location>
        <begin position="1"/>
        <end position="227"/>
    </location>
</feature>
<dbReference type="GO" id="GO:0019134">
    <property type="term" value="F:glucosamine-1-phosphate N-acetyltransferase activity"/>
    <property type="evidence" value="ECO:0007669"/>
    <property type="project" value="UniProtKB-UniRule"/>
</dbReference>
<keyword evidence="4 18" id="KW-0963">Cytoplasm</keyword>
<evidence type="ECO:0000256" key="15">
    <source>
        <dbReference type="ARBA" id="ARBA00048247"/>
    </source>
</evidence>
<dbReference type="OrthoDB" id="9775031at2"/>
<dbReference type="InterPro" id="IPR050065">
    <property type="entry name" value="GlmU-like"/>
</dbReference>
<comment type="function">
    <text evidence="17 18">Catalyzes the last two sequential reactions in the de novo biosynthetic pathway for UDP-N-acetylglucosamine (UDP-GlcNAc). The C-terminal domain catalyzes the transfer of acetyl group from acetyl coenzyme A to glucosamine-1-phosphate (GlcN-1-P) to produce N-acetylglucosamine-1-phosphate (GlcNAc-1-P), which is converted into UDP-GlcNAc by the transfer of uridine 5-monophosphate (from uridine 5-triphosphate), a reaction catalyzed by the N-terminal domain.</text>
</comment>
<dbReference type="GO" id="GO:0009252">
    <property type="term" value="P:peptidoglycan biosynthetic process"/>
    <property type="evidence" value="ECO:0007669"/>
    <property type="project" value="UniProtKB-UniRule"/>
</dbReference>
<feature type="binding site" evidence="18">
    <location>
        <position position="438"/>
    </location>
    <ligand>
        <name>acetyl-CoA</name>
        <dbReference type="ChEBI" id="CHEBI:57288"/>
    </ligand>
</feature>
<dbReference type="GO" id="GO:0005737">
    <property type="term" value="C:cytoplasm"/>
    <property type="evidence" value="ECO:0007669"/>
    <property type="project" value="UniProtKB-SubCell"/>
</dbReference>
<evidence type="ECO:0000256" key="8">
    <source>
        <dbReference type="ARBA" id="ARBA00022737"/>
    </source>
</evidence>
<dbReference type="Pfam" id="PF12804">
    <property type="entry name" value="NTP_transf_3"/>
    <property type="match status" value="1"/>
</dbReference>
<protein>
    <recommendedName>
        <fullName evidence="18">Bifunctional protein GlmU</fullName>
    </recommendedName>
    <domain>
        <recommendedName>
            <fullName evidence="18">UDP-N-acetylglucosamine pyrophosphorylase</fullName>
            <ecNumber evidence="18">2.7.7.23</ecNumber>
        </recommendedName>
        <alternativeName>
            <fullName evidence="18">N-acetylglucosamine-1-phosphate uridyltransferase</fullName>
        </alternativeName>
    </domain>
    <domain>
        <recommendedName>
            <fullName evidence="18">Glucosamine-1-phosphate N-acetyltransferase</fullName>
            <ecNumber evidence="18">2.3.1.157</ecNumber>
        </recommendedName>
    </domain>
</protein>
<evidence type="ECO:0000256" key="7">
    <source>
        <dbReference type="ARBA" id="ARBA00022723"/>
    </source>
</evidence>
<dbReference type="GO" id="GO:0008360">
    <property type="term" value="P:regulation of cell shape"/>
    <property type="evidence" value="ECO:0007669"/>
    <property type="project" value="UniProtKB-KW"/>
</dbReference>
<evidence type="ECO:0000256" key="10">
    <source>
        <dbReference type="ARBA" id="ARBA00022960"/>
    </source>
</evidence>
<keyword evidence="11 18" id="KW-0573">Peptidoglycan synthesis</keyword>
<keyword evidence="6 18" id="KW-0548">Nucleotidyltransferase</keyword>
<feature type="binding site" evidence="18">
    <location>
        <begin position="100"/>
        <end position="102"/>
    </location>
    <ligand>
        <name>UDP-N-acetyl-alpha-D-glucosamine</name>
        <dbReference type="ChEBI" id="CHEBI:57705"/>
    </ligand>
</feature>
<feature type="binding site" evidence="18">
    <location>
        <position position="421"/>
    </location>
    <ligand>
        <name>acetyl-CoA</name>
        <dbReference type="ChEBI" id="CHEBI:57288"/>
    </ligand>
</feature>
<feature type="binding site" evidence="18">
    <location>
        <position position="364"/>
    </location>
    <ligand>
        <name>UDP-N-acetyl-alpha-D-glucosamine</name>
        <dbReference type="ChEBI" id="CHEBI:57705"/>
    </ligand>
</feature>
<evidence type="ECO:0000256" key="4">
    <source>
        <dbReference type="ARBA" id="ARBA00022490"/>
    </source>
</evidence>
<evidence type="ECO:0000256" key="11">
    <source>
        <dbReference type="ARBA" id="ARBA00022984"/>
    </source>
</evidence>
<dbReference type="EMBL" id="MPRJ01000066">
    <property type="protein sequence ID" value="OOZ35921.1"/>
    <property type="molecule type" value="Genomic_DNA"/>
</dbReference>
<feature type="active site" description="Proton acceptor" evidence="18">
    <location>
        <position position="361"/>
    </location>
</feature>
<evidence type="ECO:0000256" key="14">
    <source>
        <dbReference type="ARBA" id="ARBA00023316"/>
    </source>
</evidence>
<feature type="binding site" evidence="18">
    <location>
        <begin position="8"/>
        <end position="11"/>
    </location>
    <ligand>
        <name>UDP-N-acetyl-alpha-D-glucosamine</name>
        <dbReference type="ChEBI" id="CHEBI:57705"/>
    </ligand>
</feature>
<feature type="binding site" evidence="18">
    <location>
        <position position="349"/>
    </location>
    <ligand>
        <name>UDP-N-acetyl-alpha-D-glucosamine</name>
        <dbReference type="ChEBI" id="CHEBI:57705"/>
    </ligand>
</feature>
<evidence type="ECO:0000256" key="9">
    <source>
        <dbReference type="ARBA" id="ARBA00022842"/>
    </source>
</evidence>
<name>A0A1T2KT02_9GAMM</name>
<dbReference type="CDD" id="cd03353">
    <property type="entry name" value="LbH_GlmU_C"/>
    <property type="match status" value="1"/>
</dbReference>
<keyword evidence="13 18" id="KW-0012">Acyltransferase</keyword>
<dbReference type="RefSeq" id="WP_078487809.1">
    <property type="nucleotide sequence ID" value="NZ_MPRJ01000066.1"/>
</dbReference>
<dbReference type="GO" id="GO:0000902">
    <property type="term" value="P:cell morphogenesis"/>
    <property type="evidence" value="ECO:0007669"/>
    <property type="project" value="UniProtKB-UniRule"/>
</dbReference>
<proteinExistence type="inferred from homology"/>
<organism evidence="21 22">
    <name type="scientific">Solemya velesiana gill symbiont</name>
    <dbReference type="NCBI Taxonomy" id="1918948"/>
    <lineage>
        <taxon>Bacteria</taxon>
        <taxon>Pseudomonadati</taxon>
        <taxon>Pseudomonadota</taxon>
        <taxon>Gammaproteobacteria</taxon>
        <taxon>sulfur-oxidizing symbionts</taxon>
    </lineage>
</organism>
<keyword evidence="12 18" id="KW-0511">Multifunctional enzyme</keyword>
<feature type="binding site" evidence="18">
    <location>
        <position position="378"/>
    </location>
    <ligand>
        <name>acetyl-CoA</name>
        <dbReference type="ChEBI" id="CHEBI:57288"/>
    </ligand>
</feature>
<feature type="binding site" evidence="18">
    <location>
        <position position="331"/>
    </location>
    <ligand>
        <name>UDP-N-acetyl-alpha-D-glucosamine</name>
        <dbReference type="ChEBI" id="CHEBI:57705"/>
    </ligand>
</feature>
<gene>
    <name evidence="18" type="primary">glmU</name>
    <name evidence="21" type="ORF">BOW51_09685</name>
</gene>
<dbReference type="InterPro" id="IPR029044">
    <property type="entry name" value="Nucleotide-diphossugar_trans"/>
</dbReference>
<evidence type="ECO:0000259" key="20">
    <source>
        <dbReference type="Pfam" id="PF25087"/>
    </source>
</evidence>
<dbReference type="Gene3D" id="3.90.550.10">
    <property type="entry name" value="Spore Coat Polysaccharide Biosynthesis Protein SpsA, Chain A"/>
    <property type="match status" value="1"/>
</dbReference>
<comment type="catalytic activity">
    <reaction evidence="16 18">
        <text>N-acetyl-alpha-D-glucosamine 1-phosphate + UTP + H(+) = UDP-N-acetyl-alpha-D-glucosamine + diphosphate</text>
        <dbReference type="Rhea" id="RHEA:13509"/>
        <dbReference type="ChEBI" id="CHEBI:15378"/>
        <dbReference type="ChEBI" id="CHEBI:33019"/>
        <dbReference type="ChEBI" id="CHEBI:46398"/>
        <dbReference type="ChEBI" id="CHEBI:57705"/>
        <dbReference type="ChEBI" id="CHEBI:57776"/>
        <dbReference type="EC" id="2.7.7.23"/>
    </reaction>
</comment>
<reference evidence="21 22" key="1">
    <citation type="submission" date="2016-11" db="EMBL/GenBank/DDBJ databases">
        <title>Mixed transmission modes and dynamic genome evolution in an obligate animal-bacterial symbiosis.</title>
        <authorList>
            <person name="Russell S.L."/>
            <person name="Corbett-Detig R.B."/>
            <person name="Cavanaugh C.M."/>
        </authorList>
    </citation>
    <scope>NUCLEOTIDE SEQUENCE [LARGE SCALE GENOMIC DNA]</scope>
    <source>
        <strain evidence="21">Se-Cadez</strain>
    </source>
</reference>
<dbReference type="HAMAP" id="MF_01631">
    <property type="entry name" value="GlmU"/>
    <property type="match status" value="1"/>
</dbReference>
<feature type="binding site" evidence="18">
    <location>
        <position position="73"/>
    </location>
    <ligand>
        <name>UDP-N-acetyl-alpha-D-glucosamine</name>
        <dbReference type="ChEBI" id="CHEBI:57705"/>
    </ligand>
</feature>
<keyword evidence="22" id="KW-1185">Reference proteome</keyword>
<sequence>MKLGVVILAAGQGTRMKSALPKVLHPLAGKPLVGHVIDTAHQLGAAKITVVYGHGGEQVPAAISDPSVTWAEQTEQLGTGHAVEQALPALAGMDRVLVLYGDVPLTSRDTLQALIEAAADTQLALLTVNLVNPTGYGRIVRDSEGNPDRIVEQKDASAEELKINEVNTGILVADGPRLDAWLRQLDNDNAQGEFYLTDIVAMAVADGIEVHTTQPADEYEVMGVNDRVQLAELERHYQQAQAERLMREGVTLRDPARFDLRGTLGSGRDVEIDVNVLIEGEVSLGDNVRVGANTVLRNVKVADDVVIKENCVIEDAVIGEESIIGPFARIRPETELAPRVHIGNFVEIKKSTVGEGSKINHLSYVGDSEVGKIVNIGAGTITCNYDGANKFKTVIGDGAFIGSDSQLIAPVEVEAGATIGAGSTITRTAPKDQLTLSRSKQMTLKGWKRPVKKK</sequence>
<dbReference type="EC" id="2.3.1.157" evidence="18"/>
<keyword evidence="14 18" id="KW-0961">Cell wall biogenesis/degradation</keyword>
<evidence type="ECO:0000256" key="2">
    <source>
        <dbReference type="ARBA" id="ARBA00007707"/>
    </source>
</evidence>
<dbReference type="Proteomes" id="UP000190896">
    <property type="component" value="Unassembled WGS sequence"/>
</dbReference>
<dbReference type="InterPro" id="IPR011004">
    <property type="entry name" value="Trimer_LpxA-like_sf"/>
</dbReference>
<dbReference type="Pfam" id="PF00132">
    <property type="entry name" value="Hexapep"/>
    <property type="match status" value="1"/>
</dbReference>
<accession>A0A1T2KT02</accession>
<dbReference type="Pfam" id="PF25087">
    <property type="entry name" value="GMPPB_C"/>
    <property type="match status" value="1"/>
</dbReference>
<feature type="binding site" evidence="18">
    <location>
        <position position="375"/>
    </location>
    <ligand>
        <name>UDP-N-acetyl-alpha-D-glucosamine</name>
        <dbReference type="ChEBI" id="CHEBI:57705"/>
    </ligand>
</feature>
<keyword evidence="10 18" id="KW-0133">Cell shape</keyword>
<evidence type="ECO:0000256" key="13">
    <source>
        <dbReference type="ARBA" id="ARBA00023315"/>
    </source>
</evidence>
<dbReference type="Gene3D" id="2.160.10.10">
    <property type="entry name" value="Hexapeptide repeat proteins"/>
    <property type="match status" value="1"/>
</dbReference>
<comment type="pathway">
    <text evidence="18">Nucleotide-sugar biosynthesis; UDP-N-acetyl-alpha-D-glucosamine biosynthesis; UDP-N-acetyl-alpha-D-glucosamine from N-acetyl-alpha-D-glucosamine 1-phosphate: step 1/1.</text>
</comment>
<dbReference type="PANTHER" id="PTHR43584:SF3">
    <property type="entry name" value="BIFUNCTIONAL PROTEIN GLMU"/>
    <property type="match status" value="1"/>
</dbReference>
<comment type="cofactor">
    <cofactor evidence="18">
        <name>Mg(2+)</name>
        <dbReference type="ChEBI" id="CHEBI:18420"/>
    </cofactor>
    <text evidence="18">Binds 1 Mg(2+) ion per subunit.</text>
</comment>
<dbReference type="InterPro" id="IPR025877">
    <property type="entry name" value="MobA-like_NTP_Trfase"/>
</dbReference>
<dbReference type="SUPFAM" id="SSF51161">
    <property type="entry name" value="Trimeric LpxA-like enzymes"/>
    <property type="match status" value="1"/>
</dbReference>
<comment type="pathway">
    <text evidence="18">Nucleotide-sugar biosynthesis; UDP-N-acetyl-alpha-D-glucosamine biosynthesis; N-acetyl-alpha-D-glucosamine 1-phosphate from alpha-D-glucosamine 6-phosphate (route II): step 2/2.</text>
</comment>
<dbReference type="UniPathway" id="UPA00113">
    <property type="reaction ID" value="UER00532"/>
</dbReference>
<comment type="catalytic activity">
    <reaction evidence="15 18">
        <text>alpha-D-glucosamine 1-phosphate + acetyl-CoA = N-acetyl-alpha-D-glucosamine 1-phosphate + CoA + H(+)</text>
        <dbReference type="Rhea" id="RHEA:13725"/>
        <dbReference type="ChEBI" id="CHEBI:15378"/>
        <dbReference type="ChEBI" id="CHEBI:57287"/>
        <dbReference type="ChEBI" id="CHEBI:57288"/>
        <dbReference type="ChEBI" id="CHEBI:57776"/>
        <dbReference type="ChEBI" id="CHEBI:58516"/>
        <dbReference type="EC" id="2.3.1.157"/>
    </reaction>
</comment>
<keyword evidence="7 18" id="KW-0479">Metal-binding</keyword>
<evidence type="ECO:0000256" key="17">
    <source>
        <dbReference type="ARBA" id="ARBA00049628"/>
    </source>
</evidence>
<dbReference type="InterPro" id="IPR001451">
    <property type="entry name" value="Hexapep"/>
</dbReference>
<comment type="similarity">
    <text evidence="3 18">In the N-terminal section; belongs to the N-acetylglucosamine-1-phosphate uridyltransferase family.</text>
</comment>
<keyword evidence="8 18" id="KW-0677">Repeat</keyword>
<evidence type="ECO:0000313" key="21">
    <source>
        <dbReference type="EMBL" id="OOZ35921.1"/>
    </source>
</evidence>
<dbReference type="InterPro" id="IPR056729">
    <property type="entry name" value="GMPPB_C"/>
</dbReference>
<feature type="binding site" evidence="18">
    <location>
        <position position="225"/>
    </location>
    <ligand>
        <name>Mg(2+)</name>
        <dbReference type="ChEBI" id="CHEBI:18420"/>
    </ligand>
</feature>
<dbReference type="GO" id="GO:0071555">
    <property type="term" value="P:cell wall organization"/>
    <property type="evidence" value="ECO:0007669"/>
    <property type="project" value="UniProtKB-KW"/>
</dbReference>
<dbReference type="AlphaFoldDB" id="A0A1T2KT02"/>
<evidence type="ECO:0000256" key="1">
    <source>
        <dbReference type="ARBA" id="ARBA00004496"/>
    </source>
</evidence>
<evidence type="ECO:0000259" key="19">
    <source>
        <dbReference type="Pfam" id="PF12804"/>
    </source>
</evidence>